<gene>
    <name evidence="1" type="ORF">MJG53_011576</name>
</gene>
<sequence length="137" mass="15320">MTLAAKLEDFEVTLEHLLMDVFMWILHLADKLSYCPSLPNLNLGDFQRKEHSPAYGAWDQKGRGGALAGMAAGPLGSEDLLSAWDRLVWGLTCRALRTCQGGNVRVLQLMLKPWCISRAVYQTADDEVQAKEKQEDL</sequence>
<dbReference type="Proteomes" id="UP001057279">
    <property type="component" value="Linkage Group LG13"/>
</dbReference>
<name>A0ACB9UNM5_9CETA</name>
<proteinExistence type="predicted"/>
<reference evidence="1" key="1">
    <citation type="submission" date="2022-03" db="EMBL/GenBank/DDBJ databases">
        <title>Genomic analyses of argali, domestic sheep and their hybrids provide insights into chromosomal evolution, heterosis and genetic basis of agronomic traits.</title>
        <authorList>
            <person name="Li M."/>
        </authorList>
    </citation>
    <scope>NUCLEOTIDE SEQUENCE</scope>
    <source>
        <strain evidence="1">F1 hybrid</strain>
    </source>
</reference>
<accession>A0ACB9UNM5</accession>
<comment type="caution">
    <text evidence="1">The sequence shown here is derived from an EMBL/GenBank/DDBJ whole genome shotgun (WGS) entry which is preliminary data.</text>
</comment>
<evidence type="ECO:0000313" key="2">
    <source>
        <dbReference type="Proteomes" id="UP001057279"/>
    </source>
</evidence>
<protein>
    <submittedName>
        <fullName evidence="1">Uncharacterized protein</fullName>
    </submittedName>
</protein>
<organism evidence="1 2">
    <name type="scientific">Ovis ammon polii x Ovis aries</name>
    <dbReference type="NCBI Taxonomy" id="2918886"/>
    <lineage>
        <taxon>Eukaryota</taxon>
        <taxon>Metazoa</taxon>
        <taxon>Chordata</taxon>
        <taxon>Craniata</taxon>
        <taxon>Vertebrata</taxon>
        <taxon>Euteleostomi</taxon>
        <taxon>Mammalia</taxon>
        <taxon>Eutheria</taxon>
        <taxon>Laurasiatheria</taxon>
        <taxon>Artiodactyla</taxon>
        <taxon>Ruminantia</taxon>
        <taxon>Pecora</taxon>
        <taxon>Bovidae</taxon>
        <taxon>Caprinae</taxon>
        <taxon>Ovis</taxon>
    </lineage>
</organism>
<keyword evidence="2" id="KW-1185">Reference proteome</keyword>
<dbReference type="EMBL" id="CM043038">
    <property type="protein sequence ID" value="KAI4575373.1"/>
    <property type="molecule type" value="Genomic_DNA"/>
</dbReference>
<evidence type="ECO:0000313" key="1">
    <source>
        <dbReference type="EMBL" id="KAI4575373.1"/>
    </source>
</evidence>